<dbReference type="Pfam" id="PF08447">
    <property type="entry name" value="PAS_3"/>
    <property type="match status" value="1"/>
</dbReference>
<dbReference type="CDD" id="cd00130">
    <property type="entry name" value="PAS"/>
    <property type="match status" value="2"/>
</dbReference>
<name>A0A939IRK0_9ALTE</name>
<dbReference type="SMART" id="SM00283">
    <property type="entry name" value="MA"/>
    <property type="match status" value="1"/>
</dbReference>
<dbReference type="PANTHER" id="PTHR24422:SF10">
    <property type="entry name" value="CHEMOTAXIS PROTEIN METHYLTRANSFERASE 2"/>
    <property type="match status" value="1"/>
</dbReference>
<sequence>MFNSKLKTTIKTLQSNLEVQRAIFDSIKSHVACIEFTPDGEIRDVNHLFTQTMGYDKQFLLGQHHSLFCTPNYSRSPAYEKFWQELRQSRGQSGTVCRIHRSGQEIWLDATYIPVSRNGQVEKVIKIATDVTREHLSLRSQVAISDALDKAMAIIEFKPDGTILTANQNFLHVMHCSQREIQGRHHKLFCTEEFYRNHPQFWSELAQGQHKSGQFERVALNGSTVWLEATYNPIYDNNGKVCKVIKFAADISARVEEARSVSQAAEIAYSTAVETAQIAVQGSDTLQQAIEASIQMRNQVEESARLIERLNNQSGQIGAIVSTITGIADQTNLLALNAAIEAARAGDLGRGFAVVADEVRQLAARTNLSTNQIGEVVKENIDITSQVTGRVASVLQSAQASLDLIDDVARIIQEISQGAENVSDTVANLSNTQPGKIGGNHPQA</sequence>
<dbReference type="GO" id="GO:0004888">
    <property type="term" value="F:transmembrane signaling receptor activity"/>
    <property type="evidence" value="ECO:0007669"/>
    <property type="project" value="InterPro"/>
</dbReference>
<dbReference type="InterPro" id="IPR013656">
    <property type="entry name" value="PAS_4"/>
</dbReference>
<keyword evidence="6" id="KW-1185">Reference proteome</keyword>
<dbReference type="NCBIfam" id="TIGR00229">
    <property type="entry name" value="sensory_box"/>
    <property type="match status" value="2"/>
</dbReference>
<evidence type="ECO:0000313" key="5">
    <source>
        <dbReference type="EMBL" id="MBN7826184.1"/>
    </source>
</evidence>
<dbReference type="InterPro" id="IPR035965">
    <property type="entry name" value="PAS-like_dom_sf"/>
</dbReference>
<dbReference type="EMBL" id="JAFKCV010000007">
    <property type="protein sequence ID" value="MBN7826184.1"/>
    <property type="molecule type" value="Genomic_DNA"/>
</dbReference>
<reference evidence="5" key="1">
    <citation type="submission" date="2021-03" db="EMBL/GenBank/DDBJ databases">
        <title>novel species isolated from a fishpond in China.</title>
        <authorList>
            <person name="Lu H."/>
            <person name="Cai Z."/>
        </authorList>
    </citation>
    <scope>NUCLEOTIDE SEQUENCE</scope>
    <source>
        <strain evidence="5">JCM 30855</strain>
    </source>
</reference>
<dbReference type="PRINTS" id="PR00260">
    <property type="entry name" value="CHEMTRNSDUCR"/>
</dbReference>
<evidence type="ECO:0000313" key="6">
    <source>
        <dbReference type="Proteomes" id="UP000664654"/>
    </source>
</evidence>
<evidence type="ECO:0000256" key="2">
    <source>
        <dbReference type="PROSITE-ProRule" id="PRU00284"/>
    </source>
</evidence>
<dbReference type="InterPro" id="IPR001610">
    <property type="entry name" value="PAC"/>
</dbReference>
<evidence type="ECO:0000256" key="1">
    <source>
        <dbReference type="ARBA" id="ARBA00023224"/>
    </source>
</evidence>
<gene>
    <name evidence="5" type="ORF">J0A66_13195</name>
</gene>
<feature type="domain" description="PAC" evidence="4">
    <location>
        <begin position="211"/>
        <end position="263"/>
    </location>
</feature>
<dbReference type="Gene3D" id="3.30.450.20">
    <property type="entry name" value="PAS domain"/>
    <property type="match status" value="2"/>
</dbReference>
<dbReference type="Proteomes" id="UP000664654">
    <property type="component" value="Unassembled WGS sequence"/>
</dbReference>
<feature type="domain" description="Methyl-accepting transducer" evidence="3">
    <location>
        <begin position="248"/>
        <end position="432"/>
    </location>
</feature>
<dbReference type="PROSITE" id="PS50113">
    <property type="entry name" value="PAC"/>
    <property type="match status" value="1"/>
</dbReference>
<keyword evidence="1 2" id="KW-0807">Transducer</keyword>
<dbReference type="PROSITE" id="PS50111">
    <property type="entry name" value="CHEMOTAXIS_TRANSDUC_2"/>
    <property type="match status" value="1"/>
</dbReference>
<dbReference type="Pfam" id="PF00015">
    <property type="entry name" value="MCPsignal"/>
    <property type="match status" value="1"/>
</dbReference>
<dbReference type="GO" id="GO:0016020">
    <property type="term" value="C:membrane"/>
    <property type="evidence" value="ECO:0007669"/>
    <property type="project" value="InterPro"/>
</dbReference>
<dbReference type="PANTHER" id="PTHR24422">
    <property type="entry name" value="CHEMOTAXIS PROTEIN METHYLTRANSFERASE"/>
    <property type="match status" value="1"/>
</dbReference>
<evidence type="ECO:0000259" key="3">
    <source>
        <dbReference type="PROSITE" id="PS50111"/>
    </source>
</evidence>
<dbReference type="GO" id="GO:0007165">
    <property type="term" value="P:signal transduction"/>
    <property type="evidence" value="ECO:0007669"/>
    <property type="project" value="UniProtKB-KW"/>
</dbReference>
<dbReference type="InterPro" id="IPR000700">
    <property type="entry name" value="PAS-assoc_C"/>
</dbReference>
<dbReference type="AlphaFoldDB" id="A0A939IRK0"/>
<dbReference type="SMART" id="SM00091">
    <property type="entry name" value="PAS"/>
    <property type="match status" value="2"/>
</dbReference>
<comment type="caution">
    <text evidence="5">The sequence shown here is derived from an EMBL/GenBank/DDBJ whole genome shotgun (WGS) entry which is preliminary data.</text>
</comment>
<evidence type="ECO:0000259" key="4">
    <source>
        <dbReference type="PROSITE" id="PS50113"/>
    </source>
</evidence>
<proteinExistence type="predicted"/>
<dbReference type="InterPro" id="IPR004090">
    <property type="entry name" value="Chemotax_Me-accpt_rcpt"/>
</dbReference>
<dbReference type="InterPro" id="IPR050903">
    <property type="entry name" value="Bact_Chemotaxis_MeTrfase"/>
</dbReference>
<dbReference type="GO" id="GO:0006935">
    <property type="term" value="P:chemotaxis"/>
    <property type="evidence" value="ECO:0007669"/>
    <property type="project" value="InterPro"/>
</dbReference>
<dbReference type="RefSeq" id="WP_206574299.1">
    <property type="nucleotide sequence ID" value="NZ_JAFKCV010000007.1"/>
</dbReference>
<dbReference type="SMART" id="SM00086">
    <property type="entry name" value="PAC"/>
    <property type="match status" value="2"/>
</dbReference>
<dbReference type="Pfam" id="PF08448">
    <property type="entry name" value="PAS_4"/>
    <property type="match status" value="1"/>
</dbReference>
<dbReference type="InterPro" id="IPR000014">
    <property type="entry name" value="PAS"/>
</dbReference>
<dbReference type="Gene3D" id="1.10.287.950">
    <property type="entry name" value="Methyl-accepting chemotaxis protein"/>
    <property type="match status" value="1"/>
</dbReference>
<dbReference type="InterPro" id="IPR004089">
    <property type="entry name" value="MCPsignal_dom"/>
</dbReference>
<dbReference type="SUPFAM" id="SSF58104">
    <property type="entry name" value="Methyl-accepting chemotaxis protein (MCP) signaling domain"/>
    <property type="match status" value="1"/>
</dbReference>
<dbReference type="InterPro" id="IPR013655">
    <property type="entry name" value="PAS_fold_3"/>
</dbReference>
<dbReference type="SUPFAM" id="SSF55785">
    <property type="entry name" value="PYP-like sensor domain (PAS domain)"/>
    <property type="match status" value="2"/>
</dbReference>
<protein>
    <submittedName>
        <fullName evidence="5">PAS domain-containing methyl-accepting chemotaxis protein</fullName>
    </submittedName>
</protein>
<organism evidence="5 6">
    <name type="scientific">Bowmanella dokdonensis</name>
    <dbReference type="NCBI Taxonomy" id="751969"/>
    <lineage>
        <taxon>Bacteria</taxon>
        <taxon>Pseudomonadati</taxon>
        <taxon>Pseudomonadota</taxon>
        <taxon>Gammaproteobacteria</taxon>
        <taxon>Alteromonadales</taxon>
        <taxon>Alteromonadaceae</taxon>
        <taxon>Bowmanella</taxon>
    </lineage>
</organism>
<accession>A0A939IRK0</accession>